<proteinExistence type="inferred from homology"/>
<dbReference type="PANTHER" id="PTHR10571">
    <property type="entry name" value="UDP-N-ACETYLGLUCOSAMINE--DOLICHYL-PHOSPHATE N-ACETYLGLUCOSAMINEPHOSPHOTRANSFERASE"/>
    <property type="match status" value="1"/>
</dbReference>
<evidence type="ECO:0000256" key="14">
    <source>
        <dbReference type="ARBA" id="ARBA00023136"/>
    </source>
</evidence>
<comment type="catalytic activity">
    <reaction evidence="18">
        <text>a di-trans,poly-cis-dolichyl phosphate + UDP-N-acetyl-alpha-D-glucosamine = an N-acetyl-alpha-D-glucosaminyl-diphospho-di-trans,poly-cis-dolichol + UMP</text>
        <dbReference type="Rhea" id="RHEA:13289"/>
        <dbReference type="Rhea" id="RHEA-COMP:19498"/>
        <dbReference type="Rhea" id="RHEA-COMP:19507"/>
        <dbReference type="ChEBI" id="CHEBI:57683"/>
        <dbReference type="ChEBI" id="CHEBI:57705"/>
        <dbReference type="ChEBI" id="CHEBI:57865"/>
        <dbReference type="ChEBI" id="CHEBI:58427"/>
        <dbReference type="EC" id="2.7.8.15"/>
    </reaction>
    <physiologicalReaction direction="left-to-right" evidence="18">
        <dbReference type="Rhea" id="RHEA:13290"/>
    </physiologicalReaction>
</comment>
<dbReference type="GO" id="GO:0006488">
    <property type="term" value="P:dolichol-linked oligosaccharide biosynthetic process"/>
    <property type="evidence" value="ECO:0007669"/>
    <property type="project" value="InterPro"/>
</dbReference>
<evidence type="ECO:0000256" key="12">
    <source>
        <dbReference type="ARBA" id="ARBA00022842"/>
    </source>
</evidence>
<keyword evidence="11" id="KW-0256">Endoplasmic reticulum</keyword>
<keyword evidence="10" id="KW-0479">Metal-binding</keyword>
<dbReference type="InterPro" id="IPR000715">
    <property type="entry name" value="Glycosyl_transferase_4"/>
</dbReference>
<keyword evidence="13 19" id="KW-1133">Transmembrane helix</keyword>
<accession>A0A507EEN9</accession>
<protein>
    <recommendedName>
        <fullName evidence="6">UDP-N-acetylglucosamine--dolichyl-phosphate N-acetylglucosaminephosphotransferase</fullName>
        <ecNumber evidence="5">2.7.8.15</ecNumber>
    </recommendedName>
    <alternativeName>
        <fullName evidence="15">GlcNAc-1-P transferase</fullName>
    </alternativeName>
    <alternativeName>
        <fullName evidence="16">N-acetylglucosamine-1-phosphate transferase</fullName>
    </alternativeName>
</protein>
<dbReference type="AlphaFoldDB" id="A0A507EEN9"/>
<comment type="function">
    <text evidence="17">UDP-N-acetylglucosamine--dolichyl-phosphate N-acetylglucosaminephosphotransferase that operates in the biosynthetic pathway of dolichol-linked oligosaccharides, the glycan precursors employed in protein asparagine (N)-glycosylation. The assembly of dolichol-linked oligosaccharides begins on the cytosolic side of the endoplasmic reticulum membrane and finishes in its lumen. The sequential addition of sugars to dolichol pyrophosphate produces dolichol-linked oligosaccharides containing fourteen sugars, including two GlcNAcs, nine mannoses and three glucoses. Once assembled, the oligosaccharide is transferred from the lipid to nascent proteins by oligosaccharyltransferases. Catalyzes the initial step of dolichol-linked oligosaccharide biosynthesis, transfering GlcNAc-1-P from cytosolic UDP-GlcNAc onto the carrier lipid dolichyl phosphate (P-dolichol), yielding GlcNAc-P-P-dolichol embedded in the cytoplasmic leaflet of the endoplasmic reticulum membrane.</text>
</comment>
<dbReference type="GO" id="GO:0005789">
    <property type="term" value="C:endoplasmic reticulum membrane"/>
    <property type="evidence" value="ECO:0007669"/>
    <property type="project" value="UniProtKB-SubCell"/>
</dbReference>
<evidence type="ECO:0000313" key="21">
    <source>
        <dbReference type="Proteomes" id="UP000318582"/>
    </source>
</evidence>
<evidence type="ECO:0000256" key="6">
    <source>
        <dbReference type="ARBA" id="ARBA00017659"/>
    </source>
</evidence>
<gene>
    <name evidence="20" type="primary">PHI848</name>
    <name evidence="20" type="ORF">PhCBS80983_g00848</name>
</gene>
<dbReference type="GO" id="GO:0046872">
    <property type="term" value="F:metal ion binding"/>
    <property type="evidence" value="ECO:0007669"/>
    <property type="project" value="UniProtKB-KW"/>
</dbReference>
<evidence type="ECO:0000256" key="7">
    <source>
        <dbReference type="ARBA" id="ARBA00022676"/>
    </source>
</evidence>
<feature type="transmembrane region" description="Helical" evidence="19">
    <location>
        <begin position="250"/>
        <end position="269"/>
    </location>
</feature>
<keyword evidence="7" id="KW-0328">Glycosyltransferase</keyword>
<comment type="pathway">
    <text evidence="3">Protein modification; protein glycosylation.</text>
</comment>
<evidence type="ECO:0000256" key="10">
    <source>
        <dbReference type="ARBA" id="ARBA00022723"/>
    </source>
</evidence>
<comment type="caution">
    <text evidence="20">The sequence shown here is derived from an EMBL/GenBank/DDBJ whole genome shotgun (WGS) entry which is preliminary data.</text>
</comment>
<dbReference type="Pfam" id="PF00953">
    <property type="entry name" value="Glycos_transf_4"/>
    <property type="match status" value="1"/>
</dbReference>
<reference evidence="20 21" key="1">
    <citation type="journal article" date="2019" name="Sci. Rep.">
        <title>Comparative genomics of chytrid fungi reveal insights into the obligate biotrophic and pathogenic lifestyle of Synchytrium endobioticum.</title>
        <authorList>
            <person name="van de Vossenberg B.T.L.H."/>
            <person name="Warris S."/>
            <person name="Nguyen H.D.T."/>
            <person name="van Gent-Pelzer M.P.E."/>
            <person name="Joly D.L."/>
            <person name="van de Geest H.C."/>
            <person name="Bonants P.J.M."/>
            <person name="Smith D.S."/>
            <person name="Levesque C.A."/>
            <person name="van der Lee T.A.J."/>
        </authorList>
    </citation>
    <scope>NUCLEOTIDE SEQUENCE [LARGE SCALE GENOMIC DNA]</scope>
    <source>
        <strain evidence="20 21">CBS 809.83</strain>
    </source>
</reference>
<comment type="cofactor">
    <cofactor evidence="1">
        <name>Mg(2+)</name>
        <dbReference type="ChEBI" id="CHEBI:18420"/>
    </cofactor>
</comment>
<evidence type="ECO:0000256" key="15">
    <source>
        <dbReference type="ARBA" id="ARBA00029567"/>
    </source>
</evidence>
<keyword evidence="12" id="KW-0460">Magnesium</keyword>
<feature type="transmembrane region" description="Helical" evidence="19">
    <location>
        <begin position="185"/>
        <end position="202"/>
    </location>
</feature>
<dbReference type="InterPro" id="IPR033895">
    <property type="entry name" value="GPT"/>
</dbReference>
<evidence type="ECO:0000256" key="1">
    <source>
        <dbReference type="ARBA" id="ARBA00001946"/>
    </source>
</evidence>
<dbReference type="STRING" id="109895.A0A507EEN9"/>
<dbReference type="EMBL" id="QEAQ01000005">
    <property type="protein sequence ID" value="TPX61865.1"/>
    <property type="molecule type" value="Genomic_DNA"/>
</dbReference>
<keyword evidence="14 19" id="KW-0472">Membrane</keyword>
<evidence type="ECO:0000256" key="11">
    <source>
        <dbReference type="ARBA" id="ARBA00022824"/>
    </source>
</evidence>
<dbReference type="EC" id="2.7.8.15" evidence="5"/>
<sequence length="438" mass="48326">MNNALRHLAPPSLLVALIAAGFHNPLVVSLALSASAGLATYTAIPAVKNVFVSHGRAGKDLLKTGTPIIPESMGAIVGVIYIIAMFLFIPVPFISWFRQSQFALGGEEELVFPHTKFAQFLGGLLALMSMLFLGFADDVLDIRWRVKIWLPLIASVPLLMVYSVTYGGTDVVVPIPLRALFGGKLVHLGIFYYAFMAALAIFSTNAINILAGVNGVEAGQSLVIALSIAANDILQLQRNPARIEAHLTSLYFVLPFIGVTIAFLCHNWYPARAFGGDTYCYFAGMIFAVVGILGNFSKTVLLFMLPQIFNFVYSCPQLFHFVECPRHRMPRLDPKTGLLNHTSFPVANTSTLGRLMVKVLQRLGLLRVRYETVDKKRTAIDANNLTLMNLLLVKFGPMKERNLALAVMATQFACSCLAFVIRYLLVQFVYNDREDNRT</sequence>
<evidence type="ECO:0000256" key="18">
    <source>
        <dbReference type="ARBA" id="ARBA00045078"/>
    </source>
</evidence>
<dbReference type="UniPathway" id="UPA00378"/>
<evidence type="ECO:0000256" key="17">
    <source>
        <dbReference type="ARBA" id="ARBA00044717"/>
    </source>
</evidence>
<feature type="transmembrane region" description="Helical" evidence="19">
    <location>
        <begin position="73"/>
        <end position="97"/>
    </location>
</feature>
<keyword evidence="8 20" id="KW-0808">Transferase</keyword>
<evidence type="ECO:0000256" key="8">
    <source>
        <dbReference type="ARBA" id="ARBA00022679"/>
    </source>
</evidence>
<evidence type="ECO:0000256" key="16">
    <source>
        <dbReference type="ARBA" id="ARBA00033238"/>
    </source>
</evidence>
<dbReference type="PANTHER" id="PTHR10571:SF0">
    <property type="entry name" value="UDP-N-ACETYLGLUCOSAMINE--DOLICHYL-PHOSPHATE N-ACETYLGLUCOSAMINEPHOSPHOTRANSFERASE"/>
    <property type="match status" value="1"/>
</dbReference>
<comment type="similarity">
    <text evidence="4">Belongs to the glycosyltransferase 4 family.</text>
</comment>
<feature type="transmembrane region" description="Helical" evidence="19">
    <location>
        <begin position="209"/>
        <end position="230"/>
    </location>
</feature>
<name>A0A507EEN9_9FUNG</name>
<evidence type="ECO:0000256" key="5">
    <source>
        <dbReference type="ARBA" id="ARBA00013225"/>
    </source>
</evidence>
<feature type="transmembrane region" description="Helical" evidence="19">
    <location>
        <begin position="117"/>
        <end position="136"/>
    </location>
</feature>
<keyword evidence="21" id="KW-1185">Reference proteome</keyword>
<dbReference type="Proteomes" id="UP000318582">
    <property type="component" value="Unassembled WGS sequence"/>
</dbReference>
<evidence type="ECO:0000313" key="20">
    <source>
        <dbReference type="EMBL" id="TPX61865.1"/>
    </source>
</evidence>
<evidence type="ECO:0000256" key="19">
    <source>
        <dbReference type="SAM" id="Phobius"/>
    </source>
</evidence>
<organism evidence="20 21">
    <name type="scientific">Powellomyces hirtus</name>
    <dbReference type="NCBI Taxonomy" id="109895"/>
    <lineage>
        <taxon>Eukaryota</taxon>
        <taxon>Fungi</taxon>
        <taxon>Fungi incertae sedis</taxon>
        <taxon>Chytridiomycota</taxon>
        <taxon>Chytridiomycota incertae sedis</taxon>
        <taxon>Chytridiomycetes</taxon>
        <taxon>Spizellomycetales</taxon>
        <taxon>Powellomycetaceae</taxon>
        <taxon>Powellomyces</taxon>
    </lineage>
</organism>
<evidence type="ECO:0000256" key="9">
    <source>
        <dbReference type="ARBA" id="ARBA00022692"/>
    </source>
</evidence>
<comment type="subcellular location">
    <subcellularLocation>
        <location evidence="2">Endoplasmic reticulum membrane</location>
        <topology evidence="2">Multi-pass membrane protein</topology>
    </subcellularLocation>
</comment>
<evidence type="ECO:0000256" key="13">
    <source>
        <dbReference type="ARBA" id="ARBA00022989"/>
    </source>
</evidence>
<dbReference type="CDD" id="cd06855">
    <property type="entry name" value="GT_GPT_euk"/>
    <property type="match status" value="1"/>
</dbReference>
<feature type="transmembrane region" description="Helical" evidence="19">
    <location>
        <begin position="148"/>
        <end position="165"/>
    </location>
</feature>
<evidence type="ECO:0000256" key="4">
    <source>
        <dbReference type="ARBA" id="ARBA00009317"/>
    </source>
</evidence>
<keyword evidence="9 19" id="KW-0812">Transmembrane</keyword>
<feature type="transmembrane region" description="Helical" evidence="19">
    <location>
        <begin position="278"/>
        <end position="296"/>
    </location>
</feature>
<evidence type="ECO:0000256" key="2">
    <source>
        <dbReference type="ARBA" id="ARBA00004477"/>
    </source>
</evidence>
<dbReference type="GO" id="GO:0003975">
    <property type="term" value="F:UDP-N-acetylglucosamine-dolichyl-phosphate N-acetylglucosaminephosphotransferase activity"/>
    <property type="evidence" value="ECO:0007669"/>
    <property type="project" value="UniProtKB-EC"/>
</dbReference>
<dbReference type="GO" id="GO:0016757">
    <property type="term" value="F:glycosyltransferase activity"/>
    <property type="evidence" value="ECO:0007669"/>
    <property type="project" value="UniProtKB-KW"/>
</dbReference>
<evidence type="ECO:0000256" key="3">
    <source>
        <dbReference type="ARBA" id="ARBA00004922"/>
    </source>
</evidence>
<feature type="transmembrane region" description="Helical" evidence="19">
    <location>
        <begin position="403"/>
        <end position="425"/>
    </location>
</feature>